<feature type="region of interest" description="Disordered" evidence="3">
    <location>
        <begin position="832"/>
        <end position="866"/>
    </location>
</feature>
<organism evidence="4 5">
    <name type="scientific">Lentinus tigrinus ALCF2SS1-6</name>
    <dbReference type="NCBI Taxonomy" id="1328759"/>
    <lineage>
        <taxon>Eukaryota</taxon>
        <taxon>Fungi</taxon>
        <taxon>Dikarya</taxon>
        <taxon>Basidiomycota</taxon>
        <taxon>Agaricomycotina</taxon>
        <taxon>Agaricomycetes</taxon>
        <taxon>Polyporales</taxon>
        <taxon>Polyporaceae</taxon>
        <taxon>Lentinus</taxon>
    </lineage>
</organism>
<keyword evidence="1" id="KW-0540">Nuclease</keyword>
<evidence type="ECO:0000256" key="3">
    <source>
        <dbReference type="SAM" id="MobiDB-lite"/>
    </source>
</evidence>
<dbReference type="OrthoDB" id="3236156at2759"/>
<evidence type="ECO:0000256" key="2">
    <source>
        <dbReference type="SAM" id="Coils"/>
    </source>
</evidence>
<dbReference type="PANTHER" id="PTHR11046">
    <property type="entry name" value="OLIGORIBONUCLEASE, MITOCHONDRIAL"/>
    <property type="match status" value="1"/>
</dbReference>
<feature type="compositionally biased region" description="Low complexity" evidence="3">
    <location>
        <begin position="71"/>
        <end position="89"/>
    </location>
</feature>
<feature type="compositionally biased region" description="Basic and acidic residues" evidence="3">
    <location>
        <begin position="844"/>
        <end position="866"/>
    </location>
</feature>
<keyword evidence="1" id="KW-0378">Hydrolase</keyword>
<dbReference type="AlphaFoldDB" id="A0A5C2S3F3"/>
<keyword evidence="2" id="KW-0175">Coiled coil</keyword>
<evidence type="ECO:0000256" key="1">
    <source>
        <dbReference type="ARBA" id="ARBA00022722"/>
    </source>
</evidence>
<protein>
    <submittedName>
        <fullName evidence="4">Uncharacterized protein</fullName>
    </submittedName>
</protein>
<reference evidence="4" key="1">
    <citation type="journal article" date="2018" name="Genome Biol. Evol.">
        <title>Genomics and development of Lentinus tigrinus, a white-rot wood-decaying mushroom with dimorphic fruiting bodies.</title>
        <authorList>
            <person name="Wu B."/>
            <person name="Xu Z."/>
            <person name="Knudson A."/>
            <person name="Carlson A."/>
            <person name="Chen N."/>
            <person name="Kovaka S."/>
            <person name="LaButti K."/>
            <person name="Lipzen A."/>
            <person name="Pennachio C."/>
            <person name="Riley R."/>
            <person name="Schakwitz W."/>
            <person name="Umezawa K."/>
            <person name="Ohm R.A."/>
            <person name="Grigoriev I.V."/>
            <person name="Nagy L.G."/>
            <person name="Gibbons J."/>
            <person name="Hibbett D."/>
        </authorList>
    </citation>
    <scope>NUCLEOTIDE SEQUENCE [LARGE SCALE GENOMIC DNA]</scope>
    <source>
        <strain evidence="4">ALCF2SS1-6</strain>
    </source>
</reference>
<dbReference type="EMBL" id="ML122277">
    <property type="protein sequence ID" value="RPD58133.1"/>
    <property type="molecule type" value="Genomic_DNA"/>
</dbReference>
<evidence type="ECO:0000313" key="4">
    <source>
        <dbReference type="EMBL" id="RPD58133.1"/>
    </source>
</evidence>
<accession>A0A5C2S3F3</accession>
<sequence>MARSPAQKAQLAKNHARLRGGLDSSPDRPCTSAQKCRNKENVHPTTPPTPTRRSQRSPSIPLATIKHRADSSPSGVTAASGSTSLGSGLKSAGKLALAHKRVELYRHELEKGRRRERRIRKDKEALKNELRNLQGVVDALKATADELQRQVAVAEEAAATDLSESQREIRLIKKQNLLLRRQVARFPGRLALAAEHAKSKAQALTRRLESFSIKEGGVISDQARAMVRDLVSHNVPVNSINGVIGAVAKGIGVELRGGLHKRSVSQIVLEGDEASKWQYVEEADASDGVTLSGDGTSHLNLQYEARNSIFNTGDTHERRFVGIESAPNHTSEQQLVGWEDIITEFYDAYNSSPRGRHRHLDPRDFIRSLVRMMTDHAEDQKKLQRLMAAWKHRSDREVRGERAAMLLLGEELAALLWEETARVIQKVGGDEAWQGLGQSERKAWEKTIRDTVIQKLGQDEYDALPEAEKRSAGLFVSAYCCMHKELNAVKGGSKAMSAGWVRRGLPPPILLMNRDNEAAAEGGSSEAHDRAVEVSEGGGVKLASLAGALFKHKDDKKGQQDSYRIFFEALGISVRFPDTSNTRYQSHCEAAAELLVHLELYIEFLEFMRDKKTKRTFNHMEQNIYNALRDDSTLTDLCVLTLYAQAISHPYLREVRGPTAASSNHLDLGPLHDRLLLHIQSIIDNPSLLLAPDASYTTGALDGLPWERPEAFYAVLRIAPRLPHLEVMLIDFFTGAKGTWSRFLPEFIPGGVVSTLTVFEKRRAYMHTTNDVNEGELGSLRVTLRRAPRMTLHQYNARRRYKINKTGRYIEQHLTALERKYLRKKARRVDAGGLEKKRKMAQAEADRKTVEGKRKKDEEKAAKAKEKKDVLDALAPLSDTSDLSQLTVPVLDLHLDWHRQFDREVPLKTNLPRRNVKVEALAAAIQRRRDKPLASPGDLGPRTMLRERGQAEIDGEKLKSAGDSLMS</sequence>
<feature type="coiled-coil region" evidence="2">
    <location>
        <begin position="109"/>
        <end position="157"/>
    </location>
</feature>
<gene>
    <name evidence="4" type="ORF">L227DRAFT_505827</name>
</gene>
<keyword evidence="5" id="KW-1185">Reference proteome</keyword>
<evidence type="ECO:0000313" key="5">
    <source>
        <dbReference type="Proteomes" id="UP000313359"/>
    </source>
</evidence>
<dbReference type="InterPro" id="IPR022894">
    <property type="entry name" value="Oligoribonuclease"/>
</dbReference>
<feature type="region of interest" description="Disordered" evidence="3">
    <location>
        <begin position="926"/>
        <end position="967"/>
    </location>
</feature>
<dbReference type="STRING" id="1328759.A0A5C2S3F3"/>
<feature type="region of interest" description="Disordered" evidence="3">
    <location>
        <begin position="1"/>
        <end position="89"/>
    </location>
</feature>
<proteinExistence type="predicted"/>
<name>A0A5C2S3F3_9APHY</name>
<dbReference type="PANTHER" id="PTHR11046:SF25">
    <property type="match status" value="1"/>
</dbReference>
<dbReference type="Proteomes" id="UP000313359">
    <property type="component" value="Unassembled WGS sequence"/>
</dbReference>
<feature type="compositionally biased region" description="Basic and acidic residues" evidence="3">
    <location>
        <begin position="944"/>
        <end position="960"/>
    </location>
</feature>
<dbReference type="GO" id="GO:0000175">
    <property type="term" value="F:3'-5'-RNA exonuclease activity"/>
    <property type="evidence" value="ECO:0007669"/>
    <property type="project" value="InterPro"/>
</dbReference>